<dbReference type="EMBL" id="UINC01001951">
    <property type="protein sequence ID" value="SUZ91135.1"/>
    <property type="molecule type" value="Genomic_DNA"/>
</dbReference>
<dbReference type="InterPro" id="IPR018223">
    <property type="entry name" value="Arginosuc_synth_CS"/>
</dbReference>
<feature type="non-terminal residue" evidence="5">
    <location>
        <position position="68"/>
    </location>
</feature>
<keyword evidence="3" id="KW-0067">ATP-binding</keyword>
<dbReference type="PANTHER" id="PTHR11587">
    <property type="entry name" value="ARGININOSUCCINATE SYNTHASE"/>
    <property type="match status" value="1"/>
</dbReference>
<dbReference type="InterPro" id="IPR001518">
    <property type="entry name" value="Arginosuc_synth"/>
</dbReference>
<dbReference type="GO" id="GO:0004055">
    <property type="term" value="F:argininosuccinate synthase activity"/>
    <property type="evidence" value="ECO:0007669"/>
    <property type="project" value="InterPro"/>
</dbReference>
<dbReference type="GO" id="GO:0000050">
    <property type="term" value="P:urea cycle"/>
    <property type="evidence" value="ECO:0007669"/>
    <property type="project" value="TreeGrafter"/>
</dbReference>
<dbReference type="PROSITE" id="PS00564">
    <property type="entry name" value="ARGININOSUCCIN_SYN_1"/>
    <property type="match status" value="1"/>
</dbReference>
<dbReference type="InterPro" id="IPR048267">
    <property type="entry name" value="Arginosuc_syn_N"/>
</dbReference>
<dbReference type="Pfam" id="PF00764">
    <property type="entry name" value="Arginosuc_synth"/>
    <property type="match status" value="1"/>
</dbReference>
<evidence type="ECO:0000259" key="4">
    <source>
        <dbReference type="Pfam" id="PF00764"/>
    </source>
</evidence>
<organism evidence="5">
    <name type="scientific">marine metagenome</name>
    <dbReference type="NCBI Taxonomy" id="408172"/>
    <lineage>
        <taxon>unclassified sequences</taxon>
        <taxon>metagenomes</taxon>
        <taxon>ecological metagenomes</taxon>
    </lineage>
</organism>
<dbReference type="GO" id="GO:0006526">
    <property type="term" value="P:L-arginine biosynthetic process"/>
    <property type="evidence" value="ECO:0007669"/>
    <property type="project" value="InterPro"/>
</dbReference>
<keyword evidence="1" id="KW-0436">Ligase</keyword>
<sequence length="68" mass="7391">VKRIVLAYSGGLDTSVAIPWLSETHHAEIVAVTLDMGQGKELDDVRERAIAVGAIRCHVFDAKVEFAD</sequence>
<name>A0A381RH52_9ZZZZ</name>
<feature type="non-terminal residue" evidence="5">
    <location>
        <position position="1"/>
    </location>
</feature>
<dbReference type="GO" id="GO:0005524">
    <property type="term" value="F:ATP binding"/>
    <property type="evidence" value="ECO:0007669"/>
    <property type="project" value="UniProtKB-KW"/>
</dbReference>
<keyword evidence="2" id="KW-0547">Nucleotide-binding</keyword>
<proteinExistence type="predicted"/>
<reference evidence="5" key="1">
    <citation type="submission" date="2018-05" db="EMBL/GenBank/DDBJ databases">
        <authorList>
            <person name="Lanie J.A."/>
            <person name="Ng W.-L."/>
            <person name="Kazmierczak K.M."/>
            <person name="Andrzejewski T.M."/>
            <person name="Davidsen T.M."/>
            <person name="Wayne K.J."/>
            <person name="Tettelin H."/>
            <person name="Glass J.I."/>
            <person name="Rusch D."/>
            <person name="Podicherti R."/>
            <person name="Tsui H.-C.T."/>
            <person name="Winkler M.E."/>
        </authorList>
    </citation>
    <scope>NUCLEOTIDE SEQUENCE</scope>
</reference>
<evidence type="ECO:0000313" key="5">
    <source>
        <dbReference type="EMBL" id="SUZ91135.1"/>
    </source>
</evidence>
<protein>
    <recommendedName>
        <fullName evidence="4">Arginosuccinate synthase-like N-terminal domain-containing protein</fullName>
    </recommendedName>
</protein>
<evidence type="ECO:0000256" key="2">
    <source>
        <dbReference type="ARBA" id="ARBA00022741"/>
    </source>
</evidence>
<feature type="domain" description="Arginosuccinate synthase-like N-terminal" evidence="4">
    <location>
        <begin position="3"/>
        <end position="67"/>
    </location>
</feature>
<evidence type="ECO:0000256" key="3">
    <source>
        <dbReference type="ARBA" id="ARBA00022840"/>
    </source>
</evidence>
<dbReference type="GO" id="GO:0000053">
    <property type="term" value="P:argininosuccinate metabolic process"/>
    <property type="evidence" value="ECO:0007669"/>
    <property type="project" value="TreeGrafter"/>
</dbReference>
<dbReference type="PANTHER" id="PTHR11587:SF2">
    <property type="entry name" value="ARGININOSUCCINATE SYNTHASE"/>
    <property type="match status" value="1"/>
</dbReference>
<dbReference type="AlphaFoldDB" id="A0A381RH52"/>
<dbReference type="GO" id="GO:0005737">
    <property type="term" value="C:cytoplasm"/>
    <property type="evidence" value="ECO:0007669"/>
    <property type="project" value="TreeGrafter"/>
</dbReference>
<accession>A0A381RH52</accession>
<dbReference type="Gene3D" id="3.40.50.620">
    <property type="entry name" value="HUPs"/>
    <property type="match status" value="1"/>
</dbReference>
<gene>
    <name evidence="5" type="ORF">METZ01_LOCUS43989</name>
</gene>
<evidence type="ECO:0000256" key="1">
    <source>
        <dbReference type="ARBA" id="ARBA00022598"/>
    </source>
</evidence>
<dbReference type="InterPro" id="IPR014729">
    <property type="entry name" value="Rossmann-like_a/b/a_fold"/>
</dbReference>
<dbReference type="SUPFAM" id="SSF52402">
    <property type="entry name" value="Adenine nucleotide alpha hydrolases-like"/>
    <property type="match status" value="1"/>
</dbReference>